<dbReference type="Proteomes" id="UP001266099">
    <property type="component" value="Unassembled WGS sequence"/>
</dbReference>
<name>A0ABU1T2T5_9ACTO</name>
<reference evidence="1 2" key="1">
    <citation type="submission" date="2023-07" db="EMBL/GenBank/DDBJ databases">
        <title>Sequencing the genomes of 1000 actinobacteria strains.</title>
        <authorList>
            <person name="Klenk H.-P."/>
        </authorList>
    </citation>
    <scope>NUCLEOTIDE SEQUENCE [LARGE SCALE GENOMIC DNA]</scope>
    <source>
        <strain evidence="1 2">DSM 15539</strain>
    </source>
</reference>
<keyword evidence="2" id="KW-1185">Reference proteome</keyword>
<gene>
    <name evidence="1" type="ORF">J2S36_001242</name>
</gene>
<protein>
    <recommendedName>
        <fullName evidence="3">Excisionase</fullName>
    </recommendedName>
</protein>
<dbReference type="RefSeq" id="WP_309956579.1">
    <property type="nucleotide sequence ID" value="NZ_JAVDUJ010000001.1"/>
</dbReference>
<evidence type="ECO:0000313" key="1">
    <source>
        <dbReference type="EMBL" id="MDR6939699.1"/>
    </source>
</evidence>
<proteinExistence type="predicted"/>
<comment type="caution">
    <text evidence="1">The sequence shown here is derived from an EMBL/GenBank/DDBJ whole genome shotgun (WGS) entry which is preliminary data.</text>
</comment>
<dbReference type="EMBL" id="JAVDUJ010000001">
    <property type="protein sequence ID" value="MDR6939699.1"/>
    <property type="molecule type" value="Genomic_DNA"/>
</dbReference>
<dbReference type="Gene3D" id="1.10.1070.20">
    <property type="match status" value="1"/>
</dbReference>
<organism evidence="1 2">
    <name type="scientific">Arcanobacterium hippocoleae</name>
    <dbReference type="NCBI Taxonomy" id="149017"/>
    <lineage>
        <taxon>Bacteria</taxon>
        <taxon>Bacillati</taxon>
        <taxon>Actinomycetota</taxon>
        <taxon>Actinomycetes</taxon>
        <taxon>Actinomycetales</taxon>
        <taxon>Actinomycetaceae</taxon>
        <taxon>Arcanobacterium</taxon>
    </lineage>
</organism>
<accession>A0ABU1T2T5</accession>
<evidence type="ECO:0008006" key="3">
    <source>
        <dbReference type="Google" id="ProtNLM"/>
    </source>
</evidence>
<sequence length="396" mass="45446">MSNVKYVLMNKNRVILDFLYDIETHHVVKILNLHESSYAPPAVIDVKGNITRAALDSWWQHRAIPASRAQLKQLMETLDINTTLALAEKSFGLSLSDRYWINDPSHPQEWSTINFFDNAFTDDLGILTLGQDSSTQDPNLMSPNSTVGGDLSKKWTLVDGQRLLVKSGSGFANQEVYNEVIATRLHQQLLSEDEYVPYTFYHEGHRTYCVCPNMLKEDEELIPALHIIQNRKKPNSQNDYQFLVSCFESLGLKDVQTYLSKMFVCDFIVGNFDRHYQNFGVIRNVETLEYTRFAPIFDTGNSLWCNTESLDTHKDYEYIAKPFGRSGLAPSRQLDFLSDFSWFHPDKLNGFANEVEALLGLNPNMSQARIEKIITGINRQIEQVNKHITKCEQTKK</sequence>
<evidence type="ECO:0000313" key="2">
    <source>
        <dbReference type="Proteomes" id="UP001266099"/>
    </source>
</evidence>